<dbReference type="Proteomes" id="UP000016543">
    <property type="component" value="Unassembled WGS sequence"/>
</dbReference>
<evidence type="ECO:0000256" key="4">
    <source>
        <dbReference type="ARBA" id="ARBA00022603"/>
    </source>
</evidence>
<dbReference type="GO" id="GO:0032259">
    <property type="term" value="P:methylation"/>
    <property type="evidence" value="ECO:0007669"/>
    <property type="project" value="UniProtKB-KW"/>
</dbReference>
<evidence type="ECO:0000256" key="7">
    <source>
        <dbReference type="ARBA" id="ARBA00022694"/>
    </source>
</evidence>
<dbReference type="PROSITE" id="PS51625">
    <property type="entry name" value="SAM_MT_TRMB"/>
    <property type="match status" value="1"/>
</dbReference>
<keyword evidence="6" id="KW-0949">S-adenosyl-L-methionine</keyword>
<reference evidence="8 9" key="1">
    <citation type="submission" date="2006-01" db="EMBL/GenBank/DDBJ databases">
        <authorList>
            <person name="Brettar I."/>
            <person name="Hofle M."/>
            <person name="Ferriera S."/>
            <person name="Johnson J."/>
            <person name="Kravitz S."/>
            <person name="Halpern A."/>
            <person name="Remington K."/>
            <person name="Beeson K."/>
            <person name="Tran B."/>
            <person name="Rogers Y.-H."/>
            <person name="Friedman R."/>
            <person name="Venter J.C."/>
        </authorList>
    </citation>
    <scope>NUCLEOTIDE SEQUENCE [LARGE SCALE GENOMIC DNA]</scope>
    <source>
        <strain evidence="8 9">OS145</strain>
    </source>
</reference>
<dbReference type="RefSeq" id="WP_006954315.1">
    <property type="nucleotide sequence ID" value="NZ_CH672403.1"/>
</dbReference>
<dbReference type="GO" id="GO:0008168">
    <property type="term" value="F:methyltransferase activity"/>
    <property type="evidence" value="ECO:0007669"/>
    <property type="project" value="UniProtKB-KW"/>
</dbReference>
<sequence length="234" mass="26285">MNQEARPVHSNQTGPHEDTLSVARRHWGSEFLKPIQAHNQAAFDAVNEPVQSWQGPIILDSCCGVGESTAKLAEQYPDALVVGVDKSSHRLDKHDFYEGSSRGQRYYLVRADLLDFWRLVAAAEWPVELHTILYPNPWPKQAHLSRRWHGSPVWPAVVQIGGQLQMRSNWSTYLLEVAQALSLNQVDASVGYLAMDPEQAMTPFERKYLASGQALWRLTADLTAAVTAVENVDR</sequence>
<dbReference type="CDD" id="cd02440">
    <property type="entry name" value="AdoMet_MTases"/>
    <property type="match status" value="1"/>
</dbReference>
<comment type="catalytic activity">
    <reaction evidence="1">
        <text>guanosine(46) in tRNA + S-adenosyl-L-methionine = N(7)-methylguanosine(46) in tRNA + S-adenosyl-L-homocysteine</text>
        <dbReference type="Rhea" id="RHEA:42708"/>
        <dbReference type="Rhea" id="RHEA-COMP:10188"/>
        <dbReference type="Rhea" id="RHEA-COMP:10189"/>
        <dbReference type="ChEBI" id="CHEBI:57856"/>
        <dbReference type="ChEBI" id="CHEBI:59789"/>
        <dbReference type="ChEBI" id="CHEBI:74269"/>
        <dbReference type="ChEBI" id="CHEBI:74480"/>
        <dbReference type="EC" id="2.1.1.33"/>
    </reaction>
</comment>
<evidence type="ECO:0000256" key="3">
    <source>
        <dbReference type="ARBA" id="ARBA00011977"/>
    </source>
</evidence>
<evidence type="ECO:0000256" key="2">
    <source>
        <dbReference type="ARBA" id="ARBA00003015"/>
    </source>
</evidence>
<protein>
    <recommendedName>
        <fullName evidence="3">tRNA (guanine(46)-N(7))-methyltransferase</fullName>
        <ecNumber evidence="3">2.1.1.33</ecNumber>
    </recommendedName>
</protein>
<dbReference type="SUPFAM" id="SSF53335">
    <property type="entry name" value="S-adenosyl-L-methionine-dependent methyltransferases"/>
    <property type="match status" value="1"/>
</dbReference>
<keyword evidence="5" id="KW-0808">Transferase</keyword>
<comment type="caution">
    <text evidence="8">The sequence shown here is derived from an EMBL/GenBank/DDBJ whole genome shotgun (WGS) entry which is preliminary data.</text>
</comment>
<name>A0ABM9WN62_9GAMM</name>
<organism evidence="8 9">
    <name type="scientific">Idiomarina baltica OS145</name>
    <dbReference type="NCBI Taxonomy" id="314276"/>
    <lineage>
        <taxon>Bacteria</taxon>
        <taxon>Pseudomonadati</taxon>
        <taxon>Pseudomonadota</taxon>
        <taxon>Gammaproteobacteria</taxon>
        <taxon>Alteromonadales</taxon>
        <taxon>Idiomarinaceae</taxon>
        <taxon>Idiomarina</taxon>
    </lineage>
</organism>
<evidence type="ECO:0000256" key="1">
    <source>
        <dbReference type="ARBA" id="ARBA00000142"/>
    </source>
</evidence>
<dbReference type="InterPro" id="IPR029063">
    <property type="entry name" value="SAM-dependent_MTases_sf"/>
</dbReference>
<keyword evidence="7" id="KW-0819">tRNA processing</keyword>
<evidence type="ECO:0000256" key="5">
    <source>
        <dbReference type="ARBA" id="ARBA00022679"/>
    </source>
</evidence>
<evidence type="ECO:0000313" key="9">
    <source>
        <dbReference type="Proteomes" id="UP000016543"/>
    </source>
</evidence>
<gene>
    <name evidence="8" type="ORF">OS145_08011</name>
</gene>
<keyword evidence="9" id="KW-1185">Reference proteome</keyword>
<dbReference type="EMBL" id="AAMX01000006">
    <property type="protein sequence ID" value="EAQ32377.1"/>
    <property type="molecule type" value="Genomic_DNA"/>
</dbReference>
<keyword evidence="4 8" id="KW-0489">Methyltransferase</keyword>
<comment type="function">
    <text evidence="2">Catalyzes the formation of N(7)-methylguanine at position 46 (m7G46) in tRNA.</text>
</comment>
<evidence type="ECO:0000313" key="8">
    <source>
        <dbReference type="EMBL" id="EAQ32377.1"/>
    </source>
</evidence>
<accession>A0ABM9WN62</accession>
<dbReference type="EC" id="2.1.1.33" evidence="3"/>
<dbReference type="InterPro" id="IPR003358">
    <property type="entry name" value="tRNA_(Gua-N-7)_MeTrfase_Trmb"/>
</dbReference>
<dbReference type="Gene3D" id="3.40.50.150">
    <property type="entry name" value="Vaccinia Virus protein VP39"/>
    <property type="match status" value="1"/>
</dbReference>
<evidence type="ECO:0000256" key="6">
    <source>
        <dbReference type="ARBA" id="ARBA00022691"/>
    </source>
</evidence>
<proteinExistence type="predicted"/>
<dbReference type="Pfam" id="PF02390">
    <property type="entry name" value="Methyltransf_4"/>
    <property type="match status" value="1"/>
</dbReference>